<dbReference type="AlphaFoldDB" id="A0A1H6LXT6"/>
<protein>
    <submittedName>
        <fullName evidence="1">Uncharacterized protein</fullName>
    </submittedName>
</protein>
<reference evidence="2" key="1">
    <citation type="submission" date="2016-06" db="EMBL/GenBank/DDBJ databases">
        <authorList>
            <person name="Petersen J."/>
            <person name="Sayavedra L."/>
        </authorList>
    </citation>
    <scope>NUCLEOTIDE SEQUENCE [LARGE SCALE GENOMIC DNA]</scope>
    <source>
        <strain evidence="2">BazSymA</strain>
    </source>
</reference>
<evidence type="ECO:0000313" key="1">
    <source>
        <dbReference type="EMBL" id="SEH91342.1"/>
    </source>
</evidence>
<evidence type="ECO:0000313" key="2">
    <source>
        <dbReference type="Proteomes" id="UP000198988"/>
    </source>
</evidence>
<organism evidence="1 2">
    <name type="scientific">Bathymodiolus azoricus thioautotrophic gill symbiont</name>
    <dbReference type="NCBI Taxonomy" id="235205"/>
    <lineage>
        <taxon>Bacteria</taxon>
        <taxon>Pseudomonadati</taxon>
        <taxon>Pseudomonadota</taxon>
        <taxon>Gammaproteobacteria</taxon>
        <taxon>sulfur-oxidizing symbionts</taxon>
    </lineage>
</organism>
<accession>A0A1H6LXT6</accession>
<dbReference type="Proteomes" id="UP000198988">
    <property type="component" value="Unassembled WGS sequence"/>
</dbReference>
<dbReference type="EMBL" id="CDSC02000317">
    <property type="protein sequence ID" value="SEH91342.1"/>
    <property type="molecule type" value="Genomic_DNA"/>
</dbReference>
<proteinExistence type="predicted"/>
<sequence>MVLVPFALTSICVVLPVTSALMVPLPPSYNLCATNCAKEVISVEVPLEEGLSVSQPTKAIRPCSVCSILSFVCNSVI</sequence>
<name>A0A1H6LXT6_9GAMM</name>
<gene>
    <name evidence="1" type="ORF">BAZSYMA_ACONTIG45939_1</name>
</gene>